<dbReference type="Pfam" id="PF00588">
    <property type="entry name" value="SpoU_methylase"/>
    <property type="match status" value="1"/>
</dbReference>
<dbReference type="EMBL" id="CAVN010000097">
    <property type="protein sequence ID" value="CDF58471.1"/>
    <property type="molecule type" value="Genomic_DNA"/>
</dbReference>
<evidence type="ECO:0000256" key="1">
    <source>
        <dbReference type="ARBA" id="ARBA00007228"/>
    </source>
</evidence>
<dbReference type="InterPro" id="IPR029026">
    <property type="entry name" value="tRNA_m1G_MTases_N"/>
</dbReference>
<dbReference type="HOGENOM" id="CLU_021322_3_2_9"/>
<dbReference type="Proteomes" id="UP000014923">
    <property type="component" value="Unassembled WGS sequence"/>
</dbReference>
<dbReference type="CDD" id="cd18095">
    <property type="entry name" value="SpoU-like_rRNA-MTase"/>
    <property type="match status" value="1"/>
</dbReference>
<dbReference type="GO" id="GO:0008173">
    <property type="term" value="F:RNA methyltransferase activity"/>
    <property type="evidence" value="ECO:0007669"/>
    <property type="project" value="InterPro"/>
</dbReference>
<organism evidence="5 6">
    <name type="scientific">Thermobrachium celere DSM 8682</name>
    <dbReference type="NCBI Taxonomy" id="941824"/>
    <lineage>
        <taxon>Bacteria</taxon>
        <taxon>Bacillati</taxon>
        <taxon>Bacillota</taxon>
        <taxon>Clostridia</taxon>
        <taxon>Eubacteriales</taxon>
        <taxon>Clostridiaceae</taxon>
        <taxon>Thermobrachium</taxon>
    </lineage>
</organism>
<dbReference type="InterPro" id="IPR001537">
    <property type="entry name" value="SpoU_MeTrfase"/>
</dbReference>
<keyword evidence="6" id="KW-1185">Reference proteome</keyword>
<dbReference type="InterPro" id="IPR053888">
    <property type="entry name" value="MRM3-like_sub_bind"/>
</dbReference>
<dbReference type="OrthoDB" id="9785673at2"/>
<dbReference type="InterPro" id="IPR029064">
    <property type="entry name" value="Ribosomal_eL30-like_sf"/>
</dbReference>
<evidence type="ECO:0000259" key="4">
    <source>
        <dbReference type="SMART" id="SM00967"/>
    </source>
</evidence>
<dbReference type="InterPro" id="IPR029028">
    <property type="entry name" value="Alpha/beta_knot_MTases"/>
</dbReference>
<dbReference type="RefSeq" id="WP_018662578.1">
    <property type="nucleotide sequence ID" value="NZ_HF952018.1"/>
</dbReference>
<dbReference type="Pfam" id="PF22435">
    <property type="entry name" value="MRM3-like_sub_bind"/>
    <property type="match status" value="1"/>
</dbReference>
<dbReference type="SUPFAM" id="SSF55315">
    <property type="entry name" value="L30e-like"/>
    <property type="match status" value="1"/>
</dbReference>
<protein>
    <submittedName>
        <fullName evidence="5">FIG011178: rRNA methylase</fullName>
    </submittedName>
</protein>
<dbReference type="SMART" id="SM00967">
    <property type="entry name" value="SpoU_sub_bind"/>
    <property type="match status" value="1"/>
</dbReference>
<dbReference type="SUPFAM" id="SSF75217">
    <property type="entry name" value="alpha/beta knot"/>
    <property type="match status" value="1"/>
</dbReference>
<dbReference type="InterPro" id="IPR051259">
    <property type="entry name" value="rRNA_Methyltransferase"/>
</dbReference>
<proteinExistence type="inferred from homology"/>
<dbReference type="GO" id="GO:0006396">
    <property type="term" value="P:RNA processing"/>
    <property type="evidence" value="ECO:0007669"/>
    <property type="project" value="InterPro"/>
</dbReference>
<name>R7RSX0_9CLOT</name>
<evidence type="ECO:0000313" key="6">
    <source>
        <dbReference type="Proteomes" id="UP000014923"/>
    </source>
</evidence>
<gene>
    <name evidence="5" type="ORF">TCEL_00517</name>
</gene>
<evidence type="ECO:0000256" key="3">
    <source>
        <dbReference type="ARBA" id="ARBA00022679"/>
    </source>
</evidence>
<keyword evidence="2 5" id="KW-0489">Methyltransferase</keyword>
<sequence>MVLKRDSSIVKNAIKLKQKKYREQEDKFLVEGIRFVEEAILEGLVDHIFYSKDIYSVNGYERVLNNDLPKFEVDESVIKELTNTTTPQRVVAVVRKPKIEINEDLSFVVVVDKVQDPGNLGTIIRTCDAAGVDAVYIIKGTVDVYNDKTLRSTMGSIFHIPILYYETFKDAVENLYSMGFNIYASALDGEDLYKTDLKGKTAVVIGNEANGMSQEDIMLCNKKIRIPMIGRAESLNASVAAAVIIYEALRQRL</sequence>
<feature type="domain" description="RNA 2-O ribose methyltransferase substrate binding" evidence="4">
    <location>
        <begin position="29"/>
        <end position="100"/>
    </location>
</feature>
<comment type="caution">
    <text evidence="5">The sequence shown here is derived from an EMBL/GenBank/DDBJ whole genome shotgun (WGS) entry which is preliminary data.</text>
</comment>
<dbReference type="GO" id="GO:0032259">
    <property type="term" value="P:methylation"/>
    <property type="evidence" value="ECO:0007669"/>
    <property type="project" value="UniProtKB-KW"/>
</dbReference>
<dbReference type="AlphaFoldDB" id="R7RSX0"/>
<dbReference type="PANTHER" id="PTHR43191">
    <property type="entry name" value="RRNA METHYLTRANSFERASE 3"/>
    <property type="match status" value="1"/>
</dbReference>
<accession>R7RSX0</accession>
<reference evidence="5" key="1">
    <citation type="submission" date="2013-03" db="EMBL/GenBank/DDBJ databases">
        <title>Draft genome sequence of the hydrogen-ethanol-producing anaerobic alkalithermophilic Caloramator celere.</title>
        <authorList>
            <person name="Ciranna A."/>
            <person name="Larjo A."/>
            <person name="Kivisto A."/>
            <person name="Santala V."/>
            <person name="Roos C."/>
            <person name="Karp M."/>
        </authorList>
    </citation>
    <scope>NUCLEOTIDE SEQUENCE [LARGE SCALE GENOMIC DNA]</scope>
    <source>
        <strain evidence="5">DSM 8682</strain>
    </source>
</reference>
<dbReference type="InterPro" id="IPR013123">
    <property type="entry name" value="SpoU_subst-bd"/>
</dbReference>
<dbReference type="eggNOG" id="COG0566">
    <property type="taxonomic scope" value="Bacteria"/>
</dbReference>
<dbReference type="Gene3D" id="3.40.1280.10">
    <property type="match status" value="1"/>
</dbReference>
<dbReference type="GO" id="GO:0005737">
    <property type="term" value="C:cytoplasm"/>
    <property type="evidence" value="ECO:0007669"/>
    <property type="project" value="UniProtKB-ARBA"/>
</dbReference>
<evidence type="ECO:0000256" key="2">
    <source>
        <dbReference type="ARBA" id="ARBA00022603"/>
    </source>
</evidence>
<dbReference type="PANTHER" id="PTHR43191:SF2">
    <property type="entry name" value="RRNA METHYLTRANSFERASE 3, MITOCHONDRIAL"/>
    <property type="match status" value="1"/>
</dbReference>
<dbReference type="Gene3D" id="3.30.1330.30">
    <property type="match status" value="1"/>
</dbReference>
<keyword evidence="3" id="KW-0808">Transferase</keyword>
<evidence type="ECO:0000313" key="5">
    <source>
        <dbReference type="EMBL" id="CDF58471.1"/>
    </source>
</evidence>
<dbReference type="GO" id="GO:0003723">
    <property type="term" value="F:RNA binding"/>
    <property type="evidence" value="ECO:0007669"/>
    <property type="project" value="InterPro"/>
</dbReference>
<comment type="similarity">
    <text evidence="1">Belongs to the class IV-like SAM-binding methyltransferase superfamily. RNA methyltransferase TrmH family.</text>
</comment>